<accession>A6DR10</accession>
<feature type="domain" description="Sulfatase N-terminal" evidence="5">
    <location>
        <begin position="32"/>
        <end position="405"/>
    </location>
</feature>
<dbReference type="InterPro" id="IPR000917">
    <property type="entry name" value="Sulfatase_N"/>
</dbReference>
<dbReference type="Gene3D" id="3.30.1120.10">
    <property type="match status" value="1"/>
</dbReference>
<evidence type="ECO:0000259" key="5">
    <source>
        <dbReference type="Pfam" id="PF00884"/>
    </source>
</evidence>
<gene>
    <name evidence="6" type="ORF">LNTAR_07644</name>
</gene>
<dbReference type="PANTHER" id="PTHR42693">
    <property type="entry name" value="ARYLSULFATASE FAMILY MEMBER"/>
    <property type="match status" value="1"/>
</dbReference>
<evidence type="ECO:0000256" key="2">
    <source>
        <dbReference type="ARBA" id="ARBA00022723"/>
    </source>
</evidence>
<dbReference type="PANTHER" id="PTHR42693:SF53">
    <property type="entry name" value="ENDO-4-O-SULFATASE"/>
    <property type="match status" value="1"/>
</dbReference>
<keyword evidence="7" id="KW-1185">Reference proteome</keyword>
<dbReference type="AlphaFoldDB" id="A6DR10"/>
<dbReference type="Gene3D" id="3.40.720.10">
    <property type="entry name" value="Alkaline Phosphatase, subunit A"/>
    <property type="match status" value="1"/>
</dbReference>
<dbReference type="InterPro" id="IPR024607">
    <property type="entry name" value="Sulfatase_CS"/>
</dbReference>
<dbReference type="InterPro" id="IPR017850">
    <property type="entry name" value="Alkaline_phosphatase_core_sf"/>
</dbReference>
<keyword evidence="2" id="KW-0479">Metal-binding</keyword>
<dbReference type="Proteomes" id="UP000004947">
    <property type="component" value="Unassembled WGS sequence"/>
</dbReference>
<dbReference type="GO" id="GO:0004065">
    <property type="term" value="F:arylsulfatase activity"/>
    <property type="evidence" value="ECO:0007669"/>
    <property type="project" value="TreeGrafter"/>
</dbReference>
<organism evidence="6 7">
    <name type="scientific">Lentisphaera araneosa HTCC2155</name>
    <dbReference type="NCBI Taxonomy" id="313628"/>
    <lineage>
        <taxon>Bacteria</taxon>
        <taxon>Pseudomonadati</taxon>
        <taxon>Lentisphaerota</taxon>
        <taxon>Lentisphaeria</taxon>
        <taxon>Lentisphaerales</taxon>
        <taxon>Lentisphaeraceae</taxon>
        <taxon>Lentisphaera</taxon>
    </lineage>
</organism>
<evidence type="ECO:0000256" key="3">
    <source>
        <dbReference type="ARBA" id="ARBA00022801"/>
    </source>
</evidence>
<dbReference type="SUPFAM" id="SSF53649">
    <property type="entry name" value="Alkaline phosphatase-like"/>
    <property type="match status" value="1"/>
</dbReference>
<evidence type="ECO:0000313" key="7">
    <source>
        <dbReference type="Proteomes" id="UP000004947"/>
    </source>
</evidence>
<evidence type="ECO:0000313" key="6">
    <source>
        <dbReference type="EMBL" id="EDM25898.1"/>
    </source>
</evidence>
<proteinExistence type="inferred from homology"/>
<comment type="similarity">
    <text evidence="1">Belongs to the sulfatase family.</text>
</comment>
<keyword evidence="3" id="KW-0378">Hydrolase</keyword>
<dbReference type="EMBL" id="ABCK01000022">
    <property type="protein sequence ID" value="EDM25898.1"/>
    <property type="molecule type" value="Genomic_DNA"/>
</dbReference>
<dbReference type="Pfam" id="PF00884">
    <property type="entry name" value="Sulfatase"/>
    <property type="match status" value="1"/>
</dbReference>
<dbReference type="eggNOG" id="COG3119">
    <property type="taxonomic scope" value="Bacteria"/>
</dbReference>
<evidence type="ECO:0000256" key="4">
    <source>
        <dbReference type="ARBA" id="ARBA00022837"/>
    </source>
</evidence>
<dbReference type="OrthoDB" id="9803751at2"/>
<keyword evidence="4" id="KW-0106">Calcium</keyword>
<evidence type="ECO:0000256" key="1">
    <source>
        <dbReference type="ARBA" id="ARBA00008779"/>
    </source>
</evidence>
<dbReference type="RefSeq" id="WP_007280282.1">
    <property type="nucleotide sequence ID" value="NZ_ABCK01000022.1"/>
</dbReference>
<dbReference type="InterPro" id="IPR050738">
    <property type="entry name" value="Sulfatase"/>
</dbReference>
<protein>
    <submittedName>
        <fullName evidence="6">Arylsulfatase</fullName>
    </submittedName>
</protein>
<comment type="caution">
    <text evidence="6">The sequence shown here is derived from an EMBL/GenBank/DDBJ whole genome shotgun (WGS) entry which is preliminary data.</text>
</comment>
<reference evidence="6 7" key="1">
    <citation type="journal article" date="2010" name="J. Bacteriol.">
        <title>Genome sequence of Lentisphaera araneosa HTCC2155T, the type species of the order Lentisphaerales in the phylum Lentisphaerae.</title>
        <authorList>
            <person name="Thrash J.C."/>
            <person name="Cho J.C."/>
            <person name="Vergin K.L."/>
            <person name="Morris R.M."/>
            <person name="Giovannoni S.J."/>
        </authorList>
    </citation>
    <scope>NUCLEOTIDE SEQUENCE [LARGE SCALE GENOMIC DNA]</scope>
    <source>
        <strain evidence="6 7">HTCC2155</strain>
    </source>
</reference>
<name>A6DR10_9BACT</name>
<sequence length="513" mass="57828">MKKLKHIITFRSSLVFSLLALFSTSLIGVEKPNVIVILADDLGYSDLGIYGGEIQTPNIDQLAREGVRFTGLKNASRCTPSRASFLTGRYSHAVGVGAMSKDENLPAYRGQLSADAPTIAEIMKAQGYATGIVGKWHQTYTGKSKQKALYPLDRGFDFFYGTWWGAKDYFSPKFMMKNDEHIPDSTKYPDDFYLTHALSDSAIEFVEAQNEQKNPFFLYLAHYAPHAPIQAPKERIQKCVERYKAGFVKLQQERFERQKKLGVAPNNATLRDQTNNWNRLSEKDKDAWINTMATYAAMIEIMDDGIGELFDVLKKNGQYDNTLILFLSDNGSTPEHKGKRSAALLCSALSNTPFNGFKAHALEGGIASPLIVSWPKQLAEHANQIRHGHCHIIDILPTCLEATGINFPESYKGLTPVQPDGISLMAAVKGKELEKRTFFWEHHQSRAVYQDGWKLVADKGPWKLYNLNNDPGEKSDLSKQYPERTEELKAMWTKWGTDYGVIRVPSNKKKKKK</sequence>
<dbReference type="CDD" id="cd16025">
    <property type="entry name" value="PAS_like"/>
    <property type="match status" value="1"/>
</dbReference>
<dbReference type="PROSITE" id="PS00149">
    <property type="entry name" value="SULFATASE_2"/>
    <property type="match status" value="1"/>
</dbReference>
<dbReference type="GO" id="GO:0046872">
    <property type="term" value="F:metal ion binding"/>
    <property type="evidence" value="ECO:0007669"/>
    <property type="project" value="UniProtKB-KW"/>
</dbReference>